<protein>
    <recommendedName>
        <fullName evidence="3">AAA domain-containing protein</fullName>
    </recommendedName>
</protein>
<dbReference type="RefSeq" id="WP_141395268.1">
    <property type="nucleotide sequence ID" value="NZ_FNDU01000009.1"/>
</dbReference>
<proteinExistence type="predicted"/>
<dbReference type="Proteomes" id="UP000199017">
    <property type="component" value="Unassembled WGS sequence"/>
</dbReference>
<evidence type="ECO:0008006" key="3">
    <source>
        <dbReference type="Google" id="ProtNLM"/>
    </source>
</evidence>
<dbReference type="OrthoDB" id="8281890at2"/>
<organism evidence="1 2">
    <name type="scientific">Alteribacillus bidgolensis</name>
    <dbReference type="NCBI Taxonomy" id="930129"/>
    <lineage>
        <taxon>Bacteria</taxon>
        <taxon>Bacillati</taxon>
        <taxon>Bacillota</taxon>
        <taxon>Bacilli</taxon>
        <taxon>Bacillales</taxon>
        <taxon>Bacillaceae</taxon>
        <taxon>Alteribacillus</taxon>
    </lineage>
</organism>
<dbReference type="InterPro" id="IPR027417">
    <property type="entry name" value="P-loop_NTPase"/>
</dbReference>
<sequence>MMPIICIEGLRAVGKTAVCLELQDRYGAYVVSRDYPESSGENWFEECDHQMRRWQSALKKTEKYALIVLDGDIFKPVINNIHDSFTLQSISNTFLHAFMDEQIGFPDRYYYLMAGESTIRKRTIKDFSQRKGEVERDHSYFSFQKNFYEGLGACELPARNERETARRIIKHLPAAPWNRYNRKQFQYIQNNIVKHMK</sequence>
<dbReference type="EMBL" id="FNDU01000009">
    <property type="protein sequence ID" value="SDI60254.1"/>
    <property type="molecule type" value="Genomic_DNA"/>
</dbReference>
<keyword evidence="2" id="KW-1185">Reference proteome</keyword>
<accession>A0A1G8LX19</accession>
<evidence type="ECO:0000313" key="1">
    <source>
        <dbReference type="EMBL" id="SDI60254.1"/>
    </source>
</evidence>
<gene>
    <name evidence="1" type="ORF">SAMN05216352_109118</name>
</gene>
<name>A0A1G8LX19_9BACI</name>
<dbReference type="AlphaFoldDB" id="A0A1G8LX19"/>
<dbReference type="STRING" id="930129.SAMN05216352_109118"/>
<reference evidence="1 2" key="1">
    <citation type="submission" date="2016-10" db="EMBL/GenBank/DDBJ databases">
        <authorList>
            <person name="de Groot N.N."/>
        </authorList>
    </citation>
    <scope>NUCLEOTIDE SEQUENCE [LARGE SCALE GENOMIC DNA]</scope>
    <source>
        <strain evidence="2">P4B,CCM 7963,CECT 7998,DSM 25260,IBRC-M 10614,KCTC 13821</strain>
    </source>
</reference>
<dbReference type="SUPFAM" id="SSF52540">
    <property type="entry name" value="P-loop containing nucleoside triphosphate hydrolases"/>
    <property type="match status" value="1"/>
</dbReference>
<dbReference type="Gene3D" id="3.40.50.300">
    <property type="entry name" value="P-loop containing nucleotide triphosphate hydrolases"/>
    <property type="match status" value="1"/>
</dbReference>
<evidence type="ECO:0000313" key="2">
    <source>
        <dbReference type="Proteomes" id="UP000199017"/>
    </source>
</evidence>